<dbReference type="Gene3D" id="1.10.10.2910">
    <property type="match status" value="1"/>
</dbReference>
<evidence type="ECO:0000313" key="3">
    <source>
        <dbReference type="Proteomes" id="UP000187465"/>
    </source>
</evidence>
<name>A0A1R0X979_9BACL</name>
<dbReference type="InterPro" id="IPR052345">
    <property type="entry name" value="Rad_response_metalloprotease"/>
</dbReference>
<evidence type="ECO:0000313" key="2">
    <source>
        <dbReference type="EMBL" id="OMD31335.1"/>
    </source>
</evidence>
<dbReference type="PANTHER" id="PTHR43236:SF1">
    <property type="entry name" value="BLL7220 PROTEIN"/>
    <property type="match status" value="1"/>
</dbReference>
<sequence>MIKSAVNRLTKQYKTNDPFQLAKQMGIPVILEPLGDMFGYYNKVLRNKMIHINEILPCVERRYTCAHELGHAVLHPDVNTPFLRKNTLFSVDRIEREANRFAVELLIPDETLLSGFSLGQAAALCGVPEELSHLKETSKILALFKDDRSYIRV</sequence>
<dbReference type="Pfam" id="PF06114">
    <property type="entry name" value="Peptidase_M78"/>
    <property type="match status" value="1"/>
</dbReference>
<comment type="caution">
    <text evidence="2">The sequence shown here is derived from an EMBL/GenBank/DDBJ whole genome shotgun (WGS) entry which is preliminary data.</text>
</comment>
<reference evidence="2 3" key="1">
    <citation type="submission" date="2016-10" db="EMBL/GenBank/DDBJ databases">
        <title>Paenibacillus species isolates.</title>
        <authorList>
            <person name="Beno S.M."/>
        </authorList>
    </citation>
    <scope>NUCLEOTIDE SEQUENCE [LARGE SCALE GENOMIC DNA]</scope>
    <source>
        <strain evidence="2 3">FSL H7-0604</strain>
    </source>
</reference>
<dbReference type="PANTHER" id="PTHR43236">
    <property type="entry name" value="ANTITOXIN HIGA1"/>
    <property type="match status" value="1"/>
</dbReference>
<feature type="domain" description="IrrE N-terminal-like" evidence="1">
    <location>
        <begin position="22"/>
        <end position="113"/>
    </location>
</feature>
<dbReference type="RefSeq" id="WP_076179144.1">
    <property type="nucleotide sequence ID" value="NZ_MKQP01000022.1"/>
</dbReference>
<dbReference type="InterPro" id="IPR010359">
    <property type="entry name" value="IrrE_HExxH"/>
</dbReference>
<dbReference type="EMBL" id="MKQP01000022">
    <property type="protein sequence ID" value="OMD31335.1"/>
    <property type="molecule type" value="Genomic_DNA"/>
</dbReference>
<dbReference type="Proteomes" id="UP000187465">
    <property type="component" value="Unassembled WGS sequence"/>
</dbReference>
<evidence type="ECO:0000259" key="1">
    <source>
        <dbReference type="Pfam" id="PF06114"/>
    </source>
</evidence>
<organism evidence="2 3">
    <name type="scientific">Paenibacillus odorifer</name>
    <dbReference type="NCBI Taxonomy" id="189426"/>
    <lineage>
        <taxon>Bacteria</taxon>
        <taxon>Bacillati</taxon>
        <taxon>Bacillota</taxon>
        <taxon>Bacilli</taxon>
        <taxon>Bacillales</taxon>
        <taxon>Paenibacillaceae</taxon>
        <taxon>Paenibacillus</taxon>
    </lineage>
</organism>
<gene>
    <name evidence="2" type="ORF">BJP51_19010</name>
</gene>
<accession>A0A1R0X979</accession>
<dbReference type="AlphaFoldDB" id="A0A1R0X979"/>
<proteinExistence type="predicted"/>
<protein>
    <submittedName>
        <fullName evidence="2">ImmA/IrrE family metallo-endopeptidase</fullName>
    </submittedName>
</protein>